<organism evidence="2 3">
    <name type="scientific">Serendipita indica (strain DSM 11827)</name>
    <name type="common">Root endophyte fungus</name>
    <name type="synonym">Piriformospora indica</name>
    <dbReference type="NCBI Taxonomy" id="1109443"/>
    <lineage>
        <taxon>Eukaryota</taxon>
        <taxon>Fungi</taxon>
        <taxon>Dikarya</taxon>
        <taxon>Basidiomycota</taxon>
        <taxon>Agaricomycotina</taxon>
        <taxon>Agaricomycetes</taxon>
        <taxon>Sebacinales</taxon>
        <taxon>Serendipitaceae</taxon>
        <taxon>Serendipita</taxon>
    </lineage>
</organism>
<comment type="caution">
    <text evidence="2">The sequence shown here is derived from an EMBL/GenBank/DDBJ whole genome shotgun (WGS) entry which is preliminary data.</text>
</comment>
<evidence type="ECO:0000256" key="1">
    <source>
        <dbReference type="SAM" id="MobiDB-lite"/>
    </source>
</evidence>
<sequence>MAPNSAGNESRLPESPVQQQFLPKPRMIGLASTVPSSSQTITLYSGGESDADSSECNLDPRPQLSTRVSGRDMLTKIDPLQSIMA</sequence>
<evidence type="ECO:0000313" key="2">
    <source>
        <dbReference type="EMBL" id="CCA75817.1"/>
    </source>
</evidence>
<evidence type="ECO:0000313" key="3">
    <source>
        <dbReference type="Proteomes" id="UP000007148"/>
    </source>
</evidence>
<reference evidence="2 3" key="1">
    <citation type="journal article" date="2011" name="PLoS Pathog.">
        <title>Endophytic Life Strategies Decoded by Genome and Transcriptome Analyses of the Mutualistic Root Symbiont Piriformospora indica.</title>
        <authorList>
            <person name="Zuccaro A."/>
            <person name="Lahrmann U."/>
            <person name="Guldener U."/>
            <person name="Langen G."/>
            <person name="Pfiffi S."/>
            <person name="Biedenkopf D."/>
            <person name="Wong P."/>
            <person name="Samans B."/>
            <person name="Grimm C."/>
            <person name="Basiewicz M."/>
            <person name="Murat C."/>
            <person name="Martin F."/>
            <person name="Kogel K.H."/>
        </authorList>
    </citation>
    <scope>NUCLEOTIDE SEQUENCE [LARGE SCALE GENOMIC DNA]</scope>
    <source>
        <strain evidence="2 3">DSM 11827</strain>
    </source>
</reference>
<dbReference type="Proteomes" id="UP000007148">
    <property type="component" value="Unassembled WGS sequence"/>
</dbReference>
<gene>
    <name evidence="2" type="ORF">PIIN_09805</name>
</gene>
<proteinExistence type="predicted"/>
<feature type="region of interest" description="Disordered" evidence="1">
    <location>
        <begin position="44"/>
        <end position="85"/>
    </location>
</feature>
<keyword evidence="3" id="KW-1185">Reference proteome</keyword>
<dbReference type="EMBL" id="CAFZ01000528">
    <property type="protein sequence ID" value="CCA75817.1"/>
    <property type="molecule type" value="Genomic_DNA"/>
</dbReference>
<dbReference type="HOGENOM" id="CLU_2513481_0_0_1"/>
<accession>G4TWX4</accession>
<dbReference type="InParanoid" id="G4TWX4"/>
<name>G4TWX4_SERID</name>
<dbReference type="AlphaFoldDB" id="G4TWX4"/>
<protein>
    <submittedName>
        <fullName evidence="2">Uncharacterized protein</fullName>
    </submittedName>
</protein>